<proteinExistence type="predicted"/>
<keyword evidence="1" id="KW-1133">Transmembrane helix</keyword>
<protein>
    <submittedName>
        <fullName evidence="2">Uncharacterized protein</fullName>
    </submittedName>
</protein>
<organism evidence="2 3">
    <name type="scientific">Undibacterium terreum</name>
    <dbReference type="NCBI Taxonomy" id="1224302"/>
    <lineage>
        <taxon>Bacteria</taxon>
        <taxon>Pseudomonadati</taxon>
        <taxon>Pseudomonadota</taxon>
        <taxon>Betaproteobacteria</taxon>
        <taxon>Burkholderiales</taxon>
        <taxon>Oxalobacteraceae</taxon>
        <taxon>Undibacterium</taxon>
    </lineage>
</organism>
<dbReference type="AlphaFoldDB" id="A0A916UB59"/>
<reference evidence="2" key="2">
    <citation type="submission" date="2020-09" db="EMBL/GenBank/DDBJ databases">
        <authorList>
            <person name="Sun Q."/>
            <person name="Zhou Y."/>
        </authorList>
    </citation>
    <scope>NUCLEOTIDE SEQUENCE</scope>
    <source>
        <strain evidence="2">CGMCC 1.10998</strain>
    </source>
</reference>
<accession>A0A916UB59</accession>
<feature type="transmembrane region" description="Helical" evidence="1">
    <location>
        <begin position="42"/>
        <end position="65"/>
    </location>
</feature>
<name>A0A916UB59_9BURK</name>
<evidence type="ECO:0000256" key="1">
    <source>
        <dbReference type="SAM" id="Phobius"/>
    </source>
</evidence>
<keyword evidence="1" id="KW-0472">Membrane</keyword>
<comment type="caution">
    <text evidence="2">The sequence shown here is derived from an EMBL/GenBank/DDBJ whole genome shotgun (WGS) entry which is preliminary data.</text>
</comment>
<feature type="transmembrane region" description="Helical" evidence="1">
    <location>
        <begin position="72"/>
        <end position="91"/>
    </location>
</feature>
<keyword evidence="3" id="KW-1185">Reference proteome</keyword>
<dbReference type="RefSeq" id="WP_229750930.1">
    <property type="nucleotide sequence ID" value="NZ_BMED01000001.1"/>
</dbReference>
<sequence length="134" mass="14666">MKILKNPSLLLRAIYAVCLTAASYNHAYIVFAYGLQWDYGGLPLFVSIFWTALTFIDPLAAFLLLAKPKAGLGLTAAIIVSDVAINAWVGANYGFHWPPFLAQSLFLVFVLATIRTAWIRLPAPYRAPVPSPLG</sequence>
<evidence type="ECO:0000313" key="3">
    <source>
        <dbReference type="Proteomes" id="UP000637423"/>
    </source>
</evidence>
<keyword evidence="1" id="KW-0812">Transmembrane</keyword>
<reference evidence="2" key="1">
    <citation type="journal article" date="2014" name="Int. J. Syst. Evol. Microbiol.">
        <title>Complete genome sequence of Corynebacterium casei LMG S-19264T (=DSM 44701T), isolated from a smear-ripened cheese.</title>
        <authorList>
            <consortium name="US DOE Joint Genome Institute (JGI-PGF)"/>
            <person name="Walter F."/>
            <person name="Albersmeier A."/>
            <person name="Kalinowski J."/>
            <person name="Ruckert C."/>
        </authorList>
    </citation>
    <scope>NUCLEOTIDE SEQUENCE</scope>
    <source>
        <strain evidence="2">CGMCC 1.10998</strain>
    </source>
</reference>
<feature type="transmembrane region" description="Helical" evidence="1">
    <location>
        <begin position="97"/>
        <end position="118"/>
    </location>
</feature>
<evidence type="ECO:0000313" key="2">
    <source>
        <dbReference type="EMBL" id="GGC65332.1"/>
    </source>
</evidence>
<gene>
    <name evidence="2" type="ORF">GCM10011396_10400</name>
</gene>
<dbReference type="EMBL" id="BMED01000001">
    <property type="protein sequence ID" value="GGC65332.1"/>
    <property type="molecule type" value="Genomic_DNA"/>
</dbReference>
<dbReference type="Proteomes" id="UP000637423">
    <property type="component" value="Unassembled WGS sequence"/>
</dbReference>